<feature type="region of interest" description="Disordered" evidence="1">
    <location>
        <begin position="243"/>
        <end position="263"/>
    </location>
</feature>
<keyword evidence="4" id="KW-1185">Reference proteome</keyword>
<accession>A0A8J5JWX4</accession>
<evidence type="ECO:0000313" key="3">
    <source>
        <dbReference type="EMBL" id="KAG7163668.1"/>
    </source>
</evidence>
<feature type="transmembrane region" description="Helical" evidence="2">
    <location>
        <begin position="64"/>
        <end position="88"/>
    </location>
</feature>
<feature type="region of interest" description="Disordered" evidence="1">
    <location>
        <begin position="120"/>
        <end position="195"/>
    </location>
</feature>
<protein>
    <submittedName>
        <fullName evidence="3">Uncharacterized protein</fullName>
    </submittedName>
</protein>
<comment type="caution">
    <text evidence="3">The sequence shown here is derived from an EMBL/GenBank/DDBJ whole genome shotgun (WGS) entry which is preliminary data.</text>
</comment>
<reference evidence="3" key="1">
    <citation type="journal article" date="2021" name="Sci. Adv.">
        <title>The American lobster genome reveals insights on longevity, neural, and immune adaptations.</title>
        <authorList>
            <person name="Polinski J.M."/>
            <person name="Zimin A.V."/>
            <person name="Clark K.F."/>
            <person name="Kohn A.B."/>
            <person name="Sadowski N."/>
            <person name="Timp W."/>
            <person name="Ptitsyn A."/>
            <person name="Khanna P."/>
            <person name="Romanova D.Y."/>
            <person name="Williams P."/>
            <person name="Greenwood S.J."/>
            <person name="Moroz L.L."/>
            <person name="Walt D.R."/>
            <person name="Bodnar A.G."/>
        </authorList>
    </citation>
    <scope>NUCLEOTIDE SEQUENCE</scope>
    <source>
        <strain evidence="3">GMGI-L3</strain>
    </source>
</reference>
<keyword evidence="2" id="KW-1133">Transmembrane helix</keyword>
<evidence type="ECO:0000256" key="1">
    <source>
        <dbReference type="SAM" id="MobiDB-lite"/>
    </source>
</evidence>
<gene>
    <name evidence="3" type="ORF">Hamer_G002891</name>
</gene>
<feature type="non-terminal residue" evidence="3">
    <location>
        <position position="1"/>
    </location>
</feature>
<keyword evidence="2" id="KW-0472">Membrane</keyword>
<name>A0A8J5JWX4_HOMAM</name>
<keyword evidence="2" id="KW-0812">Transmembrane</keyword>
<evidence type="ECO:0000256" key="2">
    <source>
        <dbReference type="SAM" id="Phobius"/>
    </source>
</evidence>
<dbReference type="EMBL" id="JAHLQT010026447">
    <property type="protein sequence ID" value="KAG7163668.1"/>
    <property type="molecule type" value="Genomic_DNA"/>
</dbReference>
<sequence>TDVSTSSLTSHLLLSSHSLFFPSPSQVTRVGVVAETSCVVEVGGQELRSTTKLRVRPRTSSSYLSSYFSAAALSLPCISAYLSVYLSFISPVSQLYSPPCISALSLPEYLSFIFPYDQSSHHPTHDPQRPPTAAVGRLTWSRTGINSRRRDSRKRQRGGILPSQASSENNHTNHKHTIHNHTNHNHSIHNHTNHNHSIHNHTNRTHSILNHTNNHHKDTTPSEQKRVSIYKKKLVFHSLPDSRRNTTDEELIPSTIKELSSCQ</sequence>
<proteinExistence type="predicted"/>
<organism evidence="3 4">
    <name type="scientific">Homarus americanus</name>
    <name type="common">American lobster</name>
    <dbReference type="NCBI Taxonomy" id="6706"/>
    <lineage>
        <taxon>Eukaryota</taxon>
        <taxon>Metazoa</taxon>
        <taxon>Ecdysozoa</taxon>
        <taxon>Arthropoda</taxon>
        <taxon>Crustacea</taxon>
        <taxon>Multicrustacea</taxon>
        <taxon>Malacostraca</taxon>
        <taxon>Eumalacostraca</taxon>
        <taxon>Eucarida</taxon>
        <taxon>Decapoda</taxon>
        <taxon>Pleocyemata</taxon>
        <taxon>Astacidea</taxon>
        <taxon>Nephropoidea</taxon>
        <taxon>Nephropidae</taxon>
        <taxon>Homarus</taxon>
    </lineage>
</organism>
<dbReference type="Proteomes" id="UP000747542">
    <property type="component" value="Unassembled WGS sequence"/>
</dbReference>
<dbReference type="AlphaFoldDB" id="A0A8J5JWX4"/>
<evidence type="ECO:0000313" key="4">
    <source>
        <dbReference type="Proteomes" id="UP000747542"/>
    </source>
</evidence>
<feature type="compositionally biased region" description="Basic residues" evidence="1">
    <location>
        <begin position="172"/>
        <end position="195"/>
    </location>
</feature>